<sequence>MVYRLRPVGLEFVADAPLRMVLASRTAAAPEEVFRALALDVPGWTRWFRAVTLARPVQTAGHEGREVHLLGGARFMETVMAAEPSHRYAYRVDVTNVPGVRALLEEWQLLPSGTGTVVRWTIALDAPAPVRLLVALGRPGLRHAFRDAILTLDRRLAAMRGSTR</sequence>
<dbReference type="SUPFAM" id="SSF55961">
    <property type="entry name" value="Bet v1-like"/>
    <property type="match status" value="1"/>
</dbReference>
<organism evidence="1 2">
    <name type="scientific">Streptomyces hiroshimensis</name>
    <dbReference type="NCBI Taxonomy" id="66424"/>
    <lineage>
        <taxon>Bacteria</taxon>
        <taxon>Bacillati</taxon>
        <taxon>Actinomycetota</taxon>
        <taxon>Actinomycetes</taxon>
        <taxon>Kitasatosporales</taxon>
        <taxon>Streptomycetaceae</taxon>
        <taxon>Streptomyces</taxon>
    </lineage>
</organism>
<reference evidence="2" key="1">
    <citation type="journal article" date="2019" name="Int. J. Syst. Evol. Microbiol.">
        <title>The Global Catalogue of Microorganisms (GCM) 10K type strain sequencing project: providing services to taxonomists for standard genome sequencing and annotation.</title>
        <authorList>
            <consortium name="The Broad Institute Genomics Platform"/>
            <consortium name="The Broad Institute Genome Sequencing Center for Infectious Disease"/>
            <person name="Wu L."/>
            <person name="Ma J."/>
        </authorList>
    </citation>
    <scope>NUCLEOTIDE SEQUENCE [LARGE SCALE GENOMIC DNA]</scope>
    <source>
        <strain evidence="2">JCM 4586</strain>
    </source>
</reference>
<dbReference type="InterPro" id="IPR023393">
    <property type="entry name" value="START-like_dom_sf"/>
</dbReference>
<keyword evidence="2" id="KW-1185">Reference proteome</keyword>
<accession>A0ABQ2Y7P6</accession>
<proteinExistence type="predicted"/>
<dbReference type="InterPro" id="IPR019587">
    <property type="entry name" value="Polyketide_cyclase/dehydratase"/>
</dbReference>
<gene>
    <name evidence="1" type="ORF">GCM10010324_10130</name>
</gene>
<evidence type="ECO:0000313" key="1">
    <source>
        <dbReference type="EMBL" id="GGX66887.1"/>
    </source>
</evidence>
<comment type="caution">
    <text evidence="1">The sequence shown here is derived from an EMBL/GenBank/DDBJ whole genome shotgun (WGS) entry which is preliminary data.</text>
</comment>
<name>A0ABQ2Y7P6_9ACTN</name>
<evidence type="ECO:0000313" key="2">
    <source>
        <dbReference type="Proteomes" id="UP000659223"/>
    </source>
</evidence>
<protein>
    <submittedName>
        <fullName evidence="1">Polyketide cyclase</fullName>
    </submittedName>
</protein>
<dbReference type="Pfam" id="PF10604">
    <property type="entry name" value="Polyketide_cyc2"/>
    <property type="match status" value="1"/>
</dbReference>
<dbReference type="Gene3D" id="3.30.530.20">
    <property type="match status" value="1"/>
</dbReference>
<dbReference type="RefSeq" id="WP_190020303.1">
    <property type="nucleotide sequence ID" value="NZ_BMUT01000001.1"/>
</dbReference>
<dbReference type="EMBL" id="BMUT01000001">
    <property type="protein sequence ID" value="GGX66887.1"/>
    <property type="molecule type" value="Genomic_DNA"/>
</dbReference>
<dbReference type="Proteomes" id="UP000659223">
    <property type="component" value="Unassembled WGS sequence"/>
</dbReference>
<dbReference type="CDD" id="cd07821">
    <property type="entry name" value="PYR_PYL_RCAR_like"/>
    <property type="match status" value="1"/>
</dbReference>